<dbReference type="Gene3D" id="3.40.50.150">
    <property type="entry name" value="Vaccinia Virus protein VP39"/>
    <property type="match status" value="1"/>
</dbReference>
<dbReference type="OrthoDB" id="9799672at2"/>
<dbReference type="GO" id="GO:0008171">
    <property type="term" value="F:O-methyltransferase activity"/>
    <property type="evidence" value="ECO:0007669"/>
    <property type="project" value="InterPro"/>
</dbReference>
<dbReference type="InterPro" id="IPR029063">
    <property type="entry name" value="SAM-dependent_MTases_sf"/>
</dbReference>
<evidence type="ECO:0000313" key="4">
    <source>
        <dbReference type="EMBL" id="SEP38410.1"/>
    </source>
</evidence>
<dbReference type="GO" id="GO:0032259">
    <property type="term" value="P:methylation"/>
    <property type="evidence" value="ECO:0007669"/>
    <property type="project" value="UniProtKB-KW"/>
</dbReference>
<evidence type="ECO:0000256" key="3">
    <source>
        <dbReference type="ARBA" id="ARBA00022691"/>
    </source>
</evidence>
<gene>
    <name evidence="4" type="ORF">SAMN04490178_12319</name>
</gene>
<evidence type="ECO:0000313" key="5">
    <source>
        <dbReference type="Proteomes" id="UP000198847"/>
    </source>
</evidence>
<dbReference type="EMBL" id="FODY01000023">
    <property type="protein sequence ID" value="SEP38410.1"/>
    <property type="molecule type" value="Genomic_DNA"/>
</dbReference>
<accession>A0A1H8XEN8</accession>
<keyword evidence="3" id="KW-0949">S-adenosyl-L-methionine</keyword>
<keyword evidence="1 4" id="KW-0489">Methyltransferase</keyword>
<organism evidence="4 5">
    <name type="scientific">Propionispora vibrioides</name>
    <dbReference type="NCBI Taxonomy" id="112903"/>
    <lineage>
        <taxon>Bacteria</taxon>
        <taxon>Bacillati</taxon>
        <taxon>Bacillota</taxon>
        <taxon>Negativicutes</taxon>
        <taxon>Selenomonadales</taxon>
        <taxon>Sporomusaceae</taxon>
        <taxon>Propionispora</taxon>
    </lineage>
</organism>
<dbReference type="Pfam" id="PF01596">
    <property type="entry name" value="Methyltransf_3"/>
    <property type="match status" value="1"/>
</dbReference>
<dbReference type="CDD" id="cd02440">
    <property type="entry name" value="AdoMet_MTases"/>
    <property type="match status" value="1"/>
</dbReference>
<dbReference type="STRING" id="112903.SAMN04490178_12319"/>
<keyword evidence="2 4" id="KW-0808">Transferase</keyword>
<dbReference type="Proteomes" id="UP000198847">
    <property type="component" value="Unassembled WGS sequence"/>
</dbReference>
<protein>
    <submittedName>
        <fullName evidence="4">Predicted O-methyltransferase YrrM</fullName>
    </submittedName>
</protein>
<proteinExistence type="predicted"/>
<reference evidence="4 5" key="1">
    <citation type="submission" date="2016-10" db="EMBL/GenBank/DDBJ databases">
        <authorList>
            <person name="de Groot N.N."/>
        </authorList>
    </citation>
    <scope>NUCLEOTIDE SEQUENCE [LARGE SCALE GENOMIC DNA]</scope>
    <source>
        <strain evidence="4 5">DSM 13305</strain>
    </source>
</reference>
<dbReference type="AlphaFoldDB" id="A0A1H8XEN8"/>
<sequence length="198" mass="21585">MNPRVYEFLKELERQGVVNDAAQTDRQAKMLNITEDTGRFLAILVQSTQAKAILEIGTSNGYSTIWLAEAAQVTGGHVTTVELLAAKVEMARRNIAQAGLAAYVTIHTMDAAAYLAATDSAVSQFIFLDAKRSEYCSLWEDISRILKPGGLLVVDNAVSHRQELSQFQAMIEANPQYQTVLVPVGKGELVVFKNGVPA</sequence>
<dbReference type="PANTHER" id="PTHR43167:SF1">
    <property type="entry name" value="PUTATIVE (AFU_ORTHOLOGUE AFUA_6G01830)-RELATED"/>
    <property type="match status" value="1"/>
</dbReference>
<dbReference type="PANTHER" id="PTHR43167">
    <property type="entry name" value="PUTATIVE (AFU_ORTHOLOGUE AFUA_6G01830)-RELATED"/>
    <property type="match status" value="1"/>
</dbReference>
<name>A0A1H8XEN8_9FIRM</name>
<dbReference type="RefSeq" id="WP_091749818.1">
    <property type="nucleotide sequence ID" value="NZ_FODY01000023.1"/>
</dbReference>
<dbReference type="SUPFAM" id="SSF53335">
    <property type="entry name" value="S-adenosyl-L-methionine-dependent methyltransferases"/>
    <property type="match status" value="1"/>
</dbReference>
<dbReference type="PROSITE" id="PS51682">
    <property type="entry name" value="SAM_OMT_I"/>
    <property type="match status" value="1"/>
</dbReference>
<keyword evidence="5" id="KW-1185">Reference proteome</keyword>
<dbReference type="InterPro" id="IPR002935">
    <property type="entry name" value="SAM_O-MeTrfase"/>
</dbReference>
<evidence type="ECO:0000256" key="2">
    <source>
        <dbReference type="ARBA" id="ARBA00022679"/>
    </source>
</evidence>
<evidence type="ECO:0000256" key="1">
    <source>
        <dbReference type="ARBA" id="ARBA00022603"/>
    </source>
</evidence>